<sequence length="59" mass="6762">MHPHPDTQDATHPFLYRSDDPHDALCHCRSTPSSLHGSNSSTSTLSQPLPKDHRRRRYL</sequence>
<keyword evidence="3" id="KW-1185">Reference proteome</keyword>
<proteinExistence type="predicted"/>
<feature type="non-terminal residue" evidence="2">
    <location>
        <position position="1"/>
    </location>
</feature>
<dbReference type="EMBL" id="KN837416">
    <property type="protein sequence ID" value="KIJ25423.1"/>
    <property type="molecule type" value="Genomic_DNA"/>
</dbReference>
<evidence type="ECO:0000313" key="2">
    <source>
        <dbReference type="EMBL" id="KIJ25423.1"/>
    </source>
</evidence>
<organism evidence="2 3">
    <name type="scientific">Sphaerobolus stellatus (strain SS14)</name>
    <dbReference type="NCBI Taxonomy" id="990650"/>
    <lineage>
        <taxon>Eukaryota</taxon>
        <taxon>Fungi</taxon>
        <taxon>Dikarya</taxon>
        <taxon>Basidiomycota</taxon>
        <taxon>Agaricomycotina</taxon>
        <taxon>Agaricomycetes</taxon>
        <taxon>Phallomycetidae</taxon>
        <taxon>Geastrales</taxon>
        <taxon>Sphaerobolaceae</taxon>
        <taxon>Sphaerobolus</taxon>
    </lineage>
</organism>
<name>A0A0C9T8T1_SPHS4</name>
<evidence type="ECO:0000256" key="1">
    <source>
        <dbReference type="SAM" id="MobiDB-lite"/>
    </source>
</evidence>
<protein>
    <submittedName>
        <fullName evidence="2">Uncharacterized protein</fullName>
    </submittedName>
</protein>
<feature type="region of interest" description="Disordered" evidence="1">
    <location>
        <begin position="28"/>
        <end position="59"/>
    </location>
</feature>
<dbReference type="AlphaFoldDB" id="A0A0C9T8T1"/>
<gene>
    <name evidence="2" type="ORF">M422DRAFT_38745</name>
</gene>
<evidence type="ECO:0000313" key="3">
    <source>
        <dbReference type="Proteomes" id="UP000054279"/>
    </source>
</evidence>
<feature type="compositionally biased region" description="Low complexity" evidence="1">
    <location>
        <begin position="30"/>
        <end position="49"/>
    </location>
</feature>
<accession>A0A0C9T8T1</accession>
<reference evidence="2 3" key="1">
    <citation type="submission" date="2014-06" db="EMBL/GenBank/DDBJ databases">
        <title>Evolutionary Origins and Diversification of the Mycorrhizal Mutualists.</title>
        <authorList>
            <consortium name="DOE Joint Genome Institute"/>
            <consortium name="Mycorrhizal Genomics Consortium"/>
            <person name="Kohler A."/>
            <person name="Kuo A."/>
            <person name="Nagy L.G."/>
            <person name="Floudas D."/>
            <person name="Copeland A."/>
            <person name="Barry K.W."/>
            <person name="Cichocki N."/>
            <person name="Veneault-Fourrey C."/>
            <person name="LaButti K."/>
            <person name="Lindquist E.A."/>
            <person name="Lipzen A."/>
            <person name="Lundell T."/>
            <person name="Morin E."/>
            <person name="Murat C."/>
            <person name="Riley R."/>
            <person name="Ohm R."/>
            <person name="Sun H."/>
            <person name="Tunlid A."/>
            <person name="Henrissat B."/>
            <person name="Grigoriev I.V."/>
            <person name="Hibbett D.S."/>
            <person name="Martin F."/>
        </authorList>
    </citation>
    <scope>NUCLEOTIDE SEQUENCE [LARGE SCALE GENOMIC DNA]</scope>
    <source>
        <strain evidence="2 3">SS14</strain>
    </source>
</reference>
<dbReference type="Proteomes" id="UP000054279">
    <property type="component" value="Unassembled WGS sequence"/>
</dbReference>
<dbReference type="HOGENOM" id="CLU_3070205_0_0_1"/>